<dbReference type="HAMAP" id="MF_01161">
    <property type="entry name" value="tRNA_Ile_lys_synt"/>
    <property type="match status" value="1"/>
</dbReference>
<dbReference type="GO" id="GO:0005524">
    <property type="term" value="F:ATP binding"/>
    <property type="evidence" value="ECO:0007669"/>
    <property type="project" value="UniProtKB-UniRule"/>
</dbReference>
<dbReference type="InterPro" id="IPR012094">
    <property type="entry name" value="tRNA_Ile_lys_synt"/>
</dbReference>
<evidence type="ECO:0000256" key="4">
    <source>
        <dbReference type="ARBA" id="ARBA00022694"/>
    </source>
</evidence>
<evidence type="ECO:0000256" key="8">
    <source>
        <dbReference type="HAMAP-Rule" id="MF_01161"/>
    </source>
</evidence>
<sequence length="491" mass="55108">MLDINKLVEKIHHLYQACLEDVSYVDNTQTASPKLVLAYSGGVDSQVLAFGLSQFKLSYPAIDCLLVHVHHGLSKNAEEWAAHCVQQASSYQLPICIERVHLTIKPRQSLEAIAREARYQAIENHLIAGDILLTAHHQDDQLETLLLAIKRGQGPKGLAAMGEQQSAQSRSQPGLSYHKIRPLLAVSRDDIETFAALQNLSHIEDESNQDDSFDRNFLRLNIIPLLKQRWPSIAQTGSRSAALIAEQQQLIDEETRLRLPSMISHSNVNSMHYNGVGLNLDSLATQTPAWQTQLLRAFIFQQGFAAPSQIQLQQMLIQLVEAKEDANIHIEFSGAVLKRYAQYAYVLDKSVLTSSAIGVDALASAKIQVWLNKIVLDSSLSDLSIVLPYFPWQLQLVTVQQGNRLALPKDINQVRIQYGAAGSIKCLPQFEHKSRQQARELKKLWHEAGIAPWRRQQVPLLFYGDKLVAALGLWLDKKYLAQQDEIGLNIY</sequence>
<dbReference type="KEGG" id="saes:HBH39_10940"/>
<dbReference type="Proteomes" id="UP000502608">
    <property type="component" value="Chromosome"/>
</dbReference>
<feature type="binding site" evidence="8">
    <location>
        <begin position="40"/>
        <end position="45"/>
    </location>
    <ligand>
        <name>ATP</name>
        <dbReference type="ChEBI" id="CHEBI:30616"/>
    </ligand>
</feature>
<evidence type="ECO:0000256" key="5">
    <source>
        <dbReference type="ARBA" id="ARBA00022741"/>
    </source>
</evidence>
<evidence type="ECO:0000313" key="11">
    <source>
        <dbReference type="Proteomes" id="UP000502608"/>
    </source>
</evidence>
<accession>A0A6G9QK82</accession>
<dbReference type="EC" id="6.3.4.19" evidence="8"/>
<comment type="domain">
    <text evidence="8">The N-terminal region contains the highly conserved SGGXDS motif, predicted to be a P-loop motif involved in ATP binding.</text>
</comment>
<dbReference type="CDD" id="cd01992">
    <property type="entry name" value="TilS_N"/>
    <property type="match status" value="1"/>
</dbReference>
<dbReference type="GO" id="GO:0005737">
    <property type="term" value="C:cytoplasm"/>
    <property type="evidence" value="ECO:0007669"/>
    <property type="project" value="UniProtKB-SubCell"/>
</dbReference>
<comment type="subcellular location">
    <subcellularLocation>
        <location evidence="1 8">Cytoplasm</location>
    </subcellularLocation>
</comment>
<comment type="similarity">
    <text evidence="8">Belongs to the tRNA(Ile)-lysidine synthase family.</text>
</comment>
<dbReference type="Pfam" id="PF09179">
    <property type="entry name" value="TilS"/>
    <property type="match status" value="1"/>
</dbReference>
<dbReference type="GO" id="GO:0006400">
    <property type="term" value="P:tRNA modification"/>
    <property type="evidence" value="ECO:0007669"/>
    <property type="project" value="UniProtKB-UniRule"/>
</dbReference>
<dbReference type="SUPFAM" id="SSF82829">
    <property type="entry name" value="MesJ substrate recognition domain-like"/>
    <property type="match status" value="1"/>
</dbReference>
<keyword evidence="4 8" id="KW-0819">tRNA processing</keyword>
<proteinExistence type="inferred from homology"/>
<dbReference type="SUPFAM" id="SSF52402">
    <property type="entry name" value="Adenine nucleotide alpha hydrolases-like"/>
    <property type="match status" value="1"/>
</dbReference>
<dbReference type="PANTHER" id="PTHR43033:SF1">
    <property type="entry name" value="TRNA(ILE)-LYSIDINE SYNTHASE-RELATED"/>
    <property type="match status" value="1"/>
</dbReference>
<keyword evidence="11" id="KW-1185">Reference proteome</keyword>
<evidence type="ECO:0000256" key="6">
    <source>
        <dbReference type="ARBA" id="ARBA00022840"/>
    </source>
</evidence>
<evidence type="ECO:0000256" key="3">
    <source>
        <dbReference type="ARBA" id="ARBA00022598"/>
    </source>
</evidence>
<dbReference type="Gene3D" id="1.20.59.20">
    <property type="match status" value="1"/>
</dbReference>
<dbReference type="InterPro" id="IPR012795">
    <property type="entry name" value="tRNA_Ile_lys_synt_N"/>
</dbReference>
<dbReference type="AlphaFoldDB" id="A0A6G9QK82"/>
<evidence type="ECO:0000256" key="1">
    <source>
        <dbReference type="ARBA" id="ARBA00004496"/>
    </source>
</evidence>
<dbReference type="GO" id="GO:0032267">
    <property type="term" value="F:tRNA(Ile)-lysidine synthase activity"/>
    <property type="evidence" value="ECO:0007669"/>
    <property type="project" value="UniProtKB-EC"/>
</dbReference>
<comment type="function">
    <text evidence="8">Ligates lysine onto the cytidine present at position 34 of the AUA codon-specific tRNA(Ile) that contains the anticodon CAU, in an ATP-dependent manner. Cytidine is converted to lysidine, thus changing the amino acid specificity of the tRNA from methionine to isoleucine.</text>
</comment>
<dbReference type="InterPro" id="IPR015262">
    <property type="entry name" value="tRNA_Ile_lys_synt_subst-bd"/>
</dbReference>
<organism evidence="10 11">
    <name type="scientific">Shewanella aestuarii</name>
    <dbReference type="NCBI Taxonomy" id="1028752"/>
    <lineage>
        <taxon>Bacteria</taxon>
        <taxon>Pseudomonadati</taxon>
        <taxon>Pseudomonadota</taxon>
        <taxon>Gammaproteobacteria</taxon>
        <taxon>Alteromonadales</taxon>
        <taxon>Shewanellaceae</taxon>
        <taxon>Shewanella</taxon>
    </lineage>
</organism>
<feature type="domain" description="Lysidine-tRNA(Ile) synthetase C-terminal" evidence="9">
    <location>
        <begin position="414"/>
        <end position="490"/>
    </location>
</feature>
<keyword evidence="3 8" id="KW-0436">Ligase</keyword>
<dbReference type="InterPro" id="IPR012796">
    <property type="entry name" value="Lysidine-tRNA-synth_C"/>
</dbReference>
<dbReference type="EMBL" id="CP050313">
    <property type="protein sequence ID" value="QIR14936.1"/>
    <property type="molecule type" value="Genomic_DNA"/>
</dbReference>
<reference evidence="10 11" key="1">
    <citation type="submission" date="2020-03" db="EMBL/GenBank/DDBJ databases">
        <title>Complete genome sequence of Shewanella sp.</title>
        <authorList>
            <person name="Kim Y.-S."/>
            <person name="Kim S.-J."/>
            <person name="Jung H.-K."/>
            <person name="Kim K.-H."/>
        </authorList>
    </citation>
    <scope>NUCLEOTIDE SEQUENCE [LARGE SCALE GENOMIC DNA]</scope>
    <source>
        <strain evidence="10 11">PN3F2</strain>
    </source>
</reference>
<dbReference type="Pfam" id="PF01171">
    <property type="entry name" value="ATP_bind_3"/>
    <property type="match status" value="1"/>
</dbReference>
<dbReference type="InterPro" id="IPR014729">
    <property type="entry name" value="Rossmann-like_a/b/a_fold"/>
</dbReference>
<dbReference type="InterPro" id="IPR011063">
    <property type="entry name" value="TilS/TtcA_N"/>
</dbReference>
<dbReference type="Gene3D" id="3.40.50.620">
    <property type="entry name" value="HUPs"/>
    <property type="match status" value="1"/>
</dbReference>
<dbReference type="SMART" id="SM00977">
    <property type="entry name" value="TilS_C"/>
    <property type="match status" value="1"/>
</dbReference>
<gene>
    <name evidence="8 10" type="primary">tilS</name>
    <name evidence="10" type="ORF">HBH39_10940</name>
</gene>
<protein>
    <recommendedName>
        <fullName evidence="8">tRNA(Ile)-lysidine synthase</fullName>
        <ecNumber evidence="8">6.3.4.19</ecNumber>
    </recommendedName>
    <alternativeName>
        <fullName evidence="8">tRNA(Ile)-2-lysyl-cytidine synthase</fullName>
    </alternativeName>
    <alternativeName>
        <fullName evidence="8">tRNA(Ile)-lysidine synthetase</fullName>
    </alternativeName>
</protein>
<evidence type="ECO:0000256" key="7">
    <source>
        <dbReference type="ARBA" id="ARBA00048539"/>
    </source>
</evidence>
<name>A0A6G9QK82_9GAMM</name>
<evidence type="ECO:0000259" key="9">
    <source>
        <dbReference type="SMART" id="SM00977"/>
    </source>
</evidence>
<keyword evidence="5 8" id="KW-0547">Nucleotide-binding</keyword>
<dbReference type="PANTHER" id="PTHR43033">
    <property type="entry name" value="TRNA(ILE)-LYSIDINE SYNTHASE-RELATED"/>
    <property type="match status" value="1"/>
</dbReference>
<dbReference type="SUPFAM" id="SSF56037">
    <property type="entry name" value="PheT/TilS domain"/>
    <property type="match status" value="1"/>
</dbReference>
<keyword evidence="2 8" id="KW-0963">Cytoplasm</keyword>
<evidence type="ECO:0000256" key="2">
    <source>
        <dbReference type="ARBA" id="ARBA00022490"/>
    </source>
</evidence>
<dbReference type="RefSeq" id="WP_167678197.1">
    <property type="nucleotide sequence ID" value="NZ_CP050313.1"/>
</dbReference>
<dbReference type="Pfam" id="PF11734">
    <property type="entry name" value="TilS_C"/>
    <property type="match status" value="1"/>
</dbReference>
<keyword evidence="6 8" id="KW-0067">ATP-binding</keyword>
<evidence type="ECO:0000313" key="10">
    <source>
        <dbReference type="EMBL" id="QIR14936.1"/>
    </source>
</evidence>
<comment type="catalytic activity">
    <reaction evidence="7 8">
        <text>cytidine(34) in tRNA(Ile2) + L-lysine + ATP = lysidine(34) in tRNA(Ile2) + AMP + diphosphate + H(+)</text>
        <dbReference type="Rhea" id="RHEA:43744"/>
        <dbReference type="Rhea" id="RHEA-COMP:10625"/>
        <dbReference type="Rhea" id="RHEA-COMP:10670"/>
        <dbReference type="ChEBI" id="CHEBI:15378"/>
        <dbReference type="ChEBI" id="CHEBI:30616"/>
        <dbReference type="ChEBI" id="CHEBI:32551"/>
        <dbReference type="ChEBI" id="CHEBI:33019"/>
        <dbReference type="ChEBI" id="CHEBI:82748"/>
        <dbReference type="ChEBI" id="CHEBI:83665"/>
        <dbReference type="ChEBI" id="CHEBI:456215"/>
        <dbReference type="EC" id="6.3.4.19"/>
    </reaction>
</comment>
<dbReference type="NCBIfam" id="TIGR02433">
    <property type="entry name" value="lysidine_TilS_C"/>
    <property type="match status" value="1"/>
</dbReference>
<dbReference type="NCBIfam" id="TIGR02432">
    <property type="entry name" value="lysidine_TilS_N"/>
    <property type="match status" value="1"/>
</dbReference>